<accession>A0A2I0SRY2</accession>
<organism evidence="2 3">
    <name type="scientific">Streptomyces populi</name>
    <dbReference type="NCBI Taxonomy" id="2058924"/>
    <lineage>
        <taxon>Bacteria</taxon>
        <taxon>Bacillati</taxon>
        <taxon>Actinomycetota</taxon>
        <taxon>Actinomycetes</taxon>
        <taxon>Kitasatosporales</taxon>
        <taxon>Streptomycetaceae</taxon>
        <taxon>Streptomyces</taxon>
    </lineage>
</organism>
<gene>
    <name evidence="2" type="ORF">CW362_12895</name>
</gene>
<reference evidence="2 3" key="1">
    <citation type="submission" date="2017-12" db="EMBL/GenBank/DDBJ databases">
        <title>Streptomyces populusis sp. nov., a novel endophytic actinobacterium isolated from stems of Populus adenopoda Maxim.</title>
        <authorList>
            <person name="Wang Z."/>
        </authorList>
    </citation>
    <scope>NUCLEOTIDE SEQUENCE [LARGE SCALE GENOMIC DNA]</scope>
    <source>
        <strain evidence="2 3">A249</strain>
    </source>
</reference>
<protein>
    <submittedName>
        <fullName evidence="2">Uncharacterized protein</fullName>
    </submittedName>
</protein>
<evidence type="ECO:0000313" key="3">
    <source>
        <dbReference type="Proteomes" id="UP000236178"/>
    </source>
</evidence>
<name>A0A2I0SRY2_9ACTN</name>
<evidence type="ECO:0000313" key="2">
    <source>
        <dbReference type="EMBL" id="PKT72663.1"/>
    </source>
</evidence>
<dbReference type="AlphaFoldDB" id="A0A2I0SRY2"/>
<feature type="region of interest" description="Disordered" evidence="1">
    <location>
        <begin position="1"/>
        <end position="30"/>
    </location>
</feature>
<dbReference type="EMBL" id="PJOS01000019">
    <property type="protein sequence ID" value="PKT72663.1"/>
    <property type="molecule type" value="Genomic_DNA"/>
</dbReference>
<comment type="caution">
    <text evidence="2">The sequence shown here is derived from an EMBL/GenBank/DDBJ whole genome shotgun (WGS) entry which is preliminary data.</text>
</comment>
<keyword evidence="3" id="KW-1185">Reference proteome</keyword>
<evidence type="ECO:0000256" key="1">
    <source>
        <dbReference type="SAM" id="MobiDB-lite"/>
    </source>
</evidence>
<sequence>MRSAVQYSAASWASRPAAGPVDGEETADGETVAEGLRVGAAGRLPLVAVGAAELAAADGRAAGELEAGDACGDGEAAHAAPVPSTVVHRTAKAVRCL</sequence>
<dbReference type="Proteomes" id="UP000236178">
    <property type="component" value="Unassembled WGS sequence"/>
</dbReference>
<proteinExistence type="predicted"/>
<feature type="compositionally biased region" description="Polar residues" evidence="1">
    <location>
        <begin position="1"/>
        <end position="11"/>
    </location>
</feature>